<evidence type="ECO:0000256" key="5">
    <source>
        <dbReference type="SAM" id="Phobius"/>
    </source>
</evidence>
<feature type="transmembrane region" description="Helical" evidence="5">
    <location>
        <begin position="53"/>
        <end position="76"/>
    </location>
</feature>
<reference evidence="7 8" key="1">
    <citation type="submission" date="2020-02" db="EMBL/GenBank/DDBJ databases">
        <title>Esox lucius (northern pike) genome, fEsoLuc1, primary haplotype.</title>
        <authorList>
            <person name="Myers G."/>
            <person name="Karagic N."/>
            <person name="Meyer A."/>
            <person name="Pippel M."/>
            <person name="Reichard M."/>
            <person name="Winkler S."/>
            <person name="Tracey A."/>
            <person name="Sims Y."/>
            <person name="Howe K."/>
            <person name="Rhie A."/>
            <person name="Formenti G."/>
            <person name="Durbin R."/>
            <person name="Fedrigo O."/>
            <person name="Jarvis E.D."/>
        </authorList>
    </citation>
    <scope>NUCLEOTIDE SEQUENCE [LARGE SCALE GENOMIC DNA]</scope>
</reference>
<feature type="domain" description="TMEM205-like" evidence="6">
    <location>
        <begin position="58"/>
        <end position="158"/>
    </location>
</feature>
<dbReference type="InterPro" id="IPR025423">
    <property type="entry name" value="TMEM205-like"/>
</dbReference>
<reference evidence="7" key="3">
    <citation type="submission" date="2025-09" db="UniProtKB">
        <authorList>
            <consortium name="Ensembl"/>
        </authorList>
    </citation>
    <scope>IDENTIFICATION</scope>
</reference>
<feature type="transmembrane region" description="Helical" evidence="5">
    <location>
        <begin position="127"/>
        <end position="147"/>
    </location>
</feature>
<organism evidence="7 8">
    <name type="scientific">Esox lucius</name>
    <name type="common">Northern pike</name>
    <dbReference type="NCBI Taxonomy" id="8010"/>
    <lineage>
        <taxon>Eukaryota</taxon>
        <taxon>Metazoa</taxon>
        <taxon>Chordata</taxon>
        <taxon>Craniata</taxon>
        <taxon>Vertebrata</taxon>
        <taxon>Euteleostomi</taxon>
        <taxon>Actinopterygii</taxon>
        <taxon>Neopterygii</taxon>
        <taxon>Teleostei</taxon>
        <taxon>Protacanthopterygii</taxon>
        <taxon>Esociformes</taxon>
        <taxon>Esocidae</taxon>
        <taxon>Esox</taxon>
    </lineage>
</organism>
<feature type="transmembrane region" description="Helical" evidence="5">
    <location>
        <begin position="96"/>
        <end position="115"/>
    </location>
</feature>
<evidence type="ECO:0000256" key="3">
    <source>
        <dbReference type="ARBA" id="ARBA00022989"/>
    </source>
</evidence>
<gene>
    <name evidence="7" type="primary">SLC35E4</name>
</gene>
<dbReference type="GO" id="GO:0016020">
    <property type="term" value="C:membrane"/>
    <property type="evidence" value="ECO:0007669"/>
    <property type="project" value="UniProtKB-SubCell"/>
</dbReference>
<name>A0AAY5JXA3_ESOLU</name>
<dbReference type="InterPro" id="IPR042623">
    <property type="entry name" value="TMEM205"/>
</dbReference>
<dbReference type="AlphaFoldDB" id="A0AAY5JXA3"/>
<reference evidence="7" key="2">
    <citation type="submission" date="2025-08" db="UniProtKB">
        <authorList>
            <consortium name="Ensembl"/>
        </authorList>
    </citation>
    <scope>IDENTIFICATION</scope>
</reference>
<keyword evidence="3 5" id="KW-1133">Transmembrane helix</keyword>
<comment type="subcellular location">
    <subcellularLocation>
        <location evidence="1">Membrane</location>
    </subcellularLocation>
</comment>
<protein>
    <recommendedName>
        <fullName evidence="6">TMEM205-like domain-containing protein</fullName>
    </recommendedName>
</protein>
<dbReference type="Ensembl" id="ENSELUT00000104213.1">
    <property type="protein sequence ID" value="ENSELUP00000081033.1"/>
    <property type="gene ID" value="ENSELUG00000036744.1"/>
</dbReference>
<evidence type="ECO:0000256" key="1">
    <source>
        <dbReference type="ARBA" id="ARBA00004370"/>
    </source>
</evidence>
<evidence type="ECO:0000313" key="8">
    <source>
        <dbReference type="Proteomes" id="UP000265140"/>
    </source>
</evidence>
<evidence type="ECO:0000259" key="6">
    <source>
        <dbReference type="Pfam" id="PF13664"/>
    </source>
</evidence>
<keyword evidence="4 5" id="KW-0472">Membrane</keyword>
<evidence type="ECO:0000256" key="4">
    <source>
        <dbReference type="ARBA" id="ARBA00023136"/>
    </source>
</evidence>
<keyword evidence="2 5" id="KW-0812">Transmembrane</keyword>
<evidence type="ECO:0000313" key="7">
    <source>
        <dbReference type="Ensembl" id="ENSELUP00000081033.1"/>
    </source>
</evidence>
<proteinExistence type="predicted"/>
<dbReference type="PANTHER" id="PTHR46916">
    <property type="entry name" value="TRANSMEMBRANE PROTEIN 205"/>
    <property type="match status" value="1"/>
</dbReference>
<evidence type="ECO:0000256" key="2">
    <source>
        <dbReference type="ARBA" id="ARBA00022692"/>
    </source>
</evidence>
<dbReference type="Pfam" id="PF13664">
    <property type="entry name" value="DUF4149"/>
    <property type="match status" value="1"/>
</dbReference>
<dbReference type="GeneTree" id="ENSGT00390000016298"/>
<sequence length="228" mass="25717">MHLHGCLRTAIIPTKRTVSTKVVVKDPDSEKKEVEGNRAIMPSDRDPGLSAKLLQLVLLATYWGMQIWFTFISSFVMDSHLNRHTFGLIQSRLVPFYLHLGSLCAFLNLTLFAVYHPVDLLDDREAFQIGVYFLCVSVAAVNAQWFGQMTSEIMADMHLMEQAQGLGQDIGLSTNREAYAKLCETDSRYRCLSGQLWLYKLLSSLCNLCCITCNAYSLLYLAESLTTL</sequence>
<dbReference type="Proteomes" id="UP000265140">
    <property type="component" value="Chromosome 8"/>
</dbReference>
<feature type="transmembrane region" description="Helical" evidence="5">
    <location>
        <begin position="197"/>
        <end position="222"/>
    </location>
</feature>
<keyword evidence="8" id="KW-1185">Reference proteome</keyword>
<accession>A0AAY5JXA3</accession>
<dbReference type="PANTHER" id="PTHR46916:SF1">
    <property type="entry name" value="TRANSMEMBRANE PROTEIN 205"/>
    <property type="match status" value="1"/>
</dbReference>